<organism evidence="1">
    <name type="scientific">Anguilla anguilla</name>
    <name type="common">European freshwater eel</name>
    <name type="synonym">Muraena anguilla</name>
    <dbReference type="NCBI Taxonomy" id="7936"/>
    <lineage>
        <taxon>Eukaryota</taxon>
        <taxon>Metazoa</taxon>
        <taxon>Chordata</taxon>
        <taxon>Craniata</taxon>
        <taxon>Vertebrata</taxon>
        <taxon>Euteleostomi</taxon>
        <taxon>Actinopterygii</taxon>
        <taxon>Neopterygii</taxon>
        <taxon>Teleostei</taxon>
        <taxon>Anguilliformes</taxon>
        <taxon>Anguillidae</taxon>
        <taxon>Anguilla</taxon>
    </lineage>
</organism>
<sequence>MMGGDLHSEQVQSSWIIFQAHHQFMKSWINVSERAKRGQPSSHTEGLQRWDMISFNVVFIPIFTRNEGSSIT</sequence>
<reference evidence="1" key="2">
    <citation type="journal article" date="2015" name="Fish Shellfish Immunol.">
        <title>Early steps in the European eel (Anguilla anguilla)-Vibrio vulnificus interaction in the gills: Role of the RtxA13 toxin.</title>
        <authorList>
            <person name="Callol A."/>
            <person name="Pajuelo D."/>
            <person name="Ebbesson L."/>
            <person name="Teles M."/>
            <person name="MacKenzie S."/>
            <person name="Amaro C."/>
        </authorList>
    </citation>
    <scope>NUCLEOTIDE SEQUENCE</scope>
</reference>
<accession>A0A0E9XIP8</accession>
<dbReference type="AlphaFoldDB" id="A0A0E9XIP8"/>
<dbReference type="EMBL" id="GBXM01005975">
    <property type="protein sequence ID" value="JAI02603.1"/>
    <property type="molecule type" value="Transcribed_RNA"/>
</dbReference>
<reference evidence="1" key="1">
    <citation type="submission" date="2014-11" db="EMBL/GenBank/DDBJ databases">
        <authorList>
            <person name="Amaro Gonzalez C."/>
        </authorList>
    </citation>
    <scope>NUCLEOTIDE SEQUENCE</scope>
</reference>
<protein>
    <submittedName>
        <fullName evidence="1">Uncharacterized protein</fullName>
    </submittedName>
</protein>
<evidence type="ECO:0000313" key="1">
    <source>
        <dbReference type="EMBL" id="JAI02603.1"/>
    </source>
</evidence>
<name>A0A0E9XIP8_ANGAN</name>
<proteinExistence type="predicted"/>